<name>A0ACD6ACT3_AVESA</name>
<proteinExistence type="predicted"/>
<dbReference type="Proteomes" id="UP001732700">
    <property type="component" value="Chromosome 7D"/>
</dbReference>
<sequence>MHNLIRCKGSSTSPISMNCSMFGPQGWADLPNELLHSIIVLLESNRDLLAFTATCPSWCAAFKSIRSTLGTLFPPLILWNCADEQGNSDSTIQHTWELIDLAYPSSPLRRWSPPTIFDRMTLVDCSHGHAIFSFGRSHVILDVFTGITILAPICPLVQLACRSFIAPHPLSDSYLFVTGPQGLLAWKVGSLSWLHCDDINAHNIKQIVAFKGQVFARTCQNMYIVRLAPRLHLEALKVVSGDNMASSTHCGAMVSCDNMLMLLTTNLEAFSLDFSVEPPKYVKVADEFLEKRAFFIDKKGFCQPRQTIEAERMGLKGSQIYTLAKMARVYSYPVVDRPDLWISTEPRISRLNNHLLRSHLGLATWI</sequence>
<organism evidence="1 2">
    <name type="scientific">Avena sativa</name>
    <name type="common">Oat</name>
    <dbReference type="NCBI Taxonomy" id="4498"/>
    <lineage>
        <taxon>Eukaryota</taxon>
        <taxon>Viridiplantae</taxon>
        <taxon>Streptophyta</taxon>
        <taxon>Embryophyta</taxon>
        <taxon>Tracheophyta</taxon>
        <taxon>Spermatophyta</taxon>
        <taxon>Magnoliopsida</taxon>
        <taxon>Liliopsida</taxon>
        <taxon>Poales</taxon>
        <taxon>Poaceae</taxon>
        <taxon>BOP clade</taxon>
        <taxon>Pooideae</taxon>
        <taxon>Poodae</taxon>
        <taxon>Poeae</taxon>
        <taxon>Poeae Chloroplast Group 1 (Aveneae type)</taxon>
        <taxon>Aveninae</taxon>
        <taxon>Avena</taxon>
    </lineage>
</organism>
<reference evidence="1" key="2">
    <citation type="submission" date="2025-09" db="UniProtKB">
        <authorList>
            <consortium name="EnsemblPlants"/>
        </authorList>
    </citation>
    <scope>IDENTIFICATION</scope>
</reference>
<keyword evidence="2" id="KW-1185">Reference proteome</keyword>
<accession>A0ACD6ACT3</accession>
<protein>
    <submittedName>
        <fullName evidence="1">Uncharacterized protein</fullName>
    </submittedName>
</protein>
<evidence type="ECO:0000313" key="2">
    <source>
        <dbReference type="Proteomes" id="UP001732700"/>
    </source>
</evidence>
<reference evidence="1" key="1">
    <citation type="submission" date="2021-05" db="EMBL/GenBank/DDBJ databases">
        <authorList>
            <person name="Scholz U."/>
            <person name="Mascher M."/>
            <person name="Fiebig A."/>
        </authorList>
    </citation>
    <scope>NUCLEOTIDE SEQUENCE [LARGE SCALE GENOMIC DNA]</scope>
</reference>
<evidence type="ECO:0000313" key="1">
    <source>
        <dbReference type="EnsemblPlants" id="AVESA.00010b.r2.7DG1334750.1.CDS.1"/>
    </source>
</evidence>
<dbReference type="EnsemblPlants" id="AVESA.00010b.r2.7DG1334750.1">
    <property type="protein sequence ID" value="AVESA.00010b.r2.7DG1334750.1.CDS.1"/>
    <property type="gene ID" value="AVESA.00010b.r2.7DG1334750"/>
</dbReference>